<feature type="compositionally biased region" description="Polar residues" evidence="1">
    <location>
        <begin position="264"/>
        <end position="285"/>
    </location>
</feature>
<accession>A0A9P4KIL7</accession>
<feature type="compositionally biased region" description="Polar residues" evidence="1">
    <location>
        <begin position="326"/>
        <end position="335"/>
    </location>
</feature>
<feature type="compositionally biased region" description="Basic and acidic residues" evidence="1">
    <location>
        <begin position="343"/>
        <end position="381"/>
    </location>
</feature>
<protein>
    <submittedName>
        <fullName evidence="2">Uncharacterized protein</fullName>
    </submittedName>
</protein>
<dbReference type="OrthoDB" id="5374569at2759"/>
<feature type="compositionally biased region" description="Polar residues" evidence="1">
    <location>
        <begin position="236"/>
        <end position="256"/>
    </location>
</feature>
<evidence type="ECO:0000313" key="2">
    <source>
        <dbReference type="EMBL" id="KAF2267124.1"/>
    </source>
</evidence>
<comment type="caution">
    <text evidence="2">The sequence shown here is derived from an EMBL/GenBank/DDBJ whole genome shotgun (WGS) entry which is preliminary data.</text>
</comment>
<feature type="compositionally biased region" description="Low complexity" evidence="1">
    <location>
        <begin position="13"/>
        <end position="26"/>
    </location>
</feature>
<feature type="region of interest" description="Disordered" evidence="1">
    <location>
        <begin position="1"/>
        <end position="66"/>
    </location>
</feature>
<feature type="region of interest" description="Disordered" evidence="1">
    <location>
        <begin position="198"/>
        <end position="387"/>
    </location>
</feature>
<organism evidence="2 3">
    <name type="scientific">Lojkania enalia</name>
    <dbReference type="NCBI Taxonomy" id="147567"/>
    <lineage>
        <taxon>Eukaryota</taxon>
        <taxon>Fungi</taxon>
        <taxon>Dikarya</taxon>
        <taxon>Ascomycota</taxon>
        <taxon>Pezizomycotina</taxon>
        <taxon>Dothideomycetes</taxon>
        <taxon>Pleosporomycetidae</taxon>
        <taxon>Pleosporales</taxon>
        <taxon>Pleosporales incertae sedis</taxon>
        <taxon>Lojkania</taxon>
    </lineage>
</organism>
<reference evidence="3" key="1">
    <citation type="journal article" date="2020" name="Stud. Mycol.">
        <title>101 Dothideomycetes genomes: A test case for predicting lifestyles and emergence of pathogens.</title>
        <authorList>
            <person name="Haridas S."/>
            <person name="Albert R."/>
            <person name="Binder M."/>
            <person name="Bloem J."/>
            <person name="LaButti K."/>
            <person name="Salamov A."/>
            <person name="Andreopoulos B."/>
            <person name="Baker S."/>
            <person name="Barry K."/>
            <person name="Bills G."/>
            <person name="Bluhm B."/>
            <person name="Cannon C."/>
            <person name="Castanera R."/>
            <person name="Culley D."/>
            <person name="Daum C."/>
            <person name="Ezra D."/>
            <person name="Gonzalez J."/>
            <person name="Henrissat B."/>
            <person name="Kuo A."/>
            <person name="Liang C."/>
            <person name="Lipzen A."/>
            <person name="Lutzoni F."/>
            <person name="Magnuson J."/>
            <person name="Mondo S."/>
            <person name="Nolan M."/>
            <person name="Ohm R."/>
            <person name="Pangilinan J."/>
            <person name="Park H.-J."/>
            <person name="Ramirez L."/>
            <person name="Alfaro M."/>
            <person name="Sun H."/>
            <person name="Tritt A."/>
            <person name="Yoshinaga Y."/>
            <person name="Zwiers L.-H."/>
            <person name="Turgeon B."/>
            <person name="Goodwin S."/>
            <person name="Spatafora J."/>
            <person name="Crous P."/>
            <person name="Grigoriev I."/>
        </authorList>
    </citation>
    <scope>NUCLEOTIDE SEQUENCE [LARGE SCALE GENOMIC DNA]</scope>
    <source>
        <strain evidence="3">CBS 304.66</strain>
    </source>
</reference>
<dbReference type="Proteomes" id="UP000800093">
    <property type="component" value="Unassembled WGS sequence"/>
</dbReference>
<keyword evidence="3" id="KW-1185">Reference proteome</keyword>
<dbReference type="EMBL" id="ML986594">
    <property type="protein sequence ID" value="KAF2267124.1"/>
    <property type="molecule type" value="Genomic_DNA"/>
</dbReference>
<feature type="compositionally biased region" description="Low complexity" evidence="1">
    <location>
        <begin position="301"/>
        <end position="319"/>
    </location>
</feature>
<evidence type="ECO:0000256" key="1">
    <source>
        <dbReference type="SAM" id="MobiDB-lite"/>
    </source>
</evidence>
<name>A0A9P4KIL7_9PLEO</name>
<gene>
    <name evidence="2" type="ORF">CC78DRAFT_531200</name>
</gene>
<dbReference type="AlphaFoldDB" id="A0A9P4KIL7"/>
<sequence length="387" mass="43505">MPRQLPWLNRGATTKTQVKTTQLVQKPRVENNSDDNFFAGTILAPPRKGKERADPPLDPDDELPGPLVQLPHKRVECADRTPSSSPPPIDSDLPPPKIEYMHKAVNKFNLRDDEWMMVEDEFLHTAKLFTRHLHLAEYERLKQNILEKKQIADLTVQNDEPSVECQIHQKKESLTKEQKKALRDVLFSGGSGVLISPKRTVTAESSSPTALERSRSDPSPTRSKAHPSLLELASKDLQSTKTPIPNSGATSNNSDLDTLKLPSKSLTHSSPFATPSLSARYQTNPKRPIRKSPFDYLDEVSSPNKSSQPSTSTSISKPSRAPSARSGISQAQQTSFDFFDDFDAPRIEPLRKEQANRLTKRKAEKDKERDKEKRKSVKLDDIPTFLF</sequence>
<proteinExistence type="predicted"/>
<evidence type="ECO:0000313" key="3">
    <source>
        <dbReference type="Proteomes" id="UP000800093"/>
    </source>
</evidence>